<dbReference type="Proteomes" id="UP000289437">
    <property type="component" value="Unassembled WGS sequence"/>
</dbReference>
<name>A0A4V1L5Q5_9BACT</name>
<evidence type="ECO:0000313" key="2">
    <source>
        <dbReference type="Proteomes" id="UP000289437"/>
    </source>
</evidence>
<dbReference type="AlphaFoldDB" id="A0A4V1L5Q5"/>
<proteinExistence type="predicted"/>
<accession>A0A4V1L5Q5</accession>
<sequence length="41" mass="4683">MQRLKGLQNKRMWRSLLGLGLGKTRHLGPHTAILTLLYPGR</sequence>
<evidence type="ECO:0000313" key="1">
    <source>
        <dbReference type="EMBL" id="RXH56584.1"/>
    </source>
</evidence>
<gene>
    <name evidence="1" type="ORF">GRAN_3441</name>
</gene>
<keyword evidence="2" id="KW-1185">Reference proteome</keyword>
<organism evidence="1 2">
    <name type="scientific">Granulicella sibirica</name>
    <dbReference type="NCBI Taxonomy" id="2479048"/>
    <lineage>
        <taxon>Bacteria</taxon>
        <taxon>Pseudomonadati</taxon>
        <taxon>Acidobacteriota</taxon>
        <taxon>Terriglobia</taxon>
        <taxon>Terriglobales</taxon>
        <taxon>Acidobacteriaceae</taxon>
        <taxon>Granulicella</taxon>
    </lineage>
</organism>
<protein>
    <submittedName>
        <fullName evidence="1">Uncharacterized protein</fullName>
    </submittedName>
</protein>
<reference evidence="1 2" key="1">
    <citation type="submission" date="2018-11" db="EMBL/GenBank/DDBJ databases">
        <authorList>
            <person name="Mardanov A.V."/>
            <person name="Ravin N.V."/>
            <person name="Dedysh S.N."/>
        </authorList>
    </citation>
    <scope>NUCLEOTIDE SEQUENCE [LARGE SCALE GENOMIC DNA]</scope>
    <source>
        <strain evidence="1 2">AF10</strain>
    </source>
</reference>
<dbReference type="EMBL" id="RDSM01000002">
    <property type="protein sequence ID" value="RXH56584.1"/>
    <property type="molecule type" value="Genomic_DNA"/>
</dbReference>
<comment type="caution">
    <text evidence="1">The sequence shown here is derived from an EMBL/GenBank/DDBJ whole genome shotgun (WGS) entry which is preliminary data.</text>
</comment>
<reference evidence="2" key="2">
    <citation type="submission" date="2019-02" db="EMBL/GenBank/DDBJ databases">
        <title>Granulicella sibirica sp. nov., a psychrotolerant acidobacterium isolated from an organic soil layer in forested tundra, West Siberia.</title>
        <authorList>
            <person name="Oshkin I.Y."/>
            <person name="Kulichevskaya I.S."/>
            <person name="Rijpstra W.I.C."/>
            <person name="Sinninghe Damste J.S."/>
            <person name="Rakitin A.L."/>
            <person name="Ravin N.V."/>
            <person name="Dedysh S.N."/>
        </authorList>
    </citation>
    <scope>NUCLEOTIDE SEQUENCE [LARGE SCALE GENOMIC DNA]</scope>
    <source>
        <strain evidence="2">AF10</strain>
    </source>
</reference>